<protein>
    <recommendedName>
        <fullName evidence="4">General secretion pathway protein</fullName>
    </recommendedName>
</protein>
<reference evidence="3" key="1">
    <citation type="submission" date="2017-09" db="EMBL/GenBank/DDBJ databases">
        <authorList>
            <person name="Varghese N."/>
            <person name="Submissions S."/>
        </authorList>
    </citation>
    <scope>NUCLEOTIDE SEQUENCE [LARGE SCALE GENOMIC DNA]</scope>
    <source>
        <strain evidence="3">DSM 25885</strain>
    </source>
</reference>
<dbReference type="OrthoDB" id="1186626at2"/>
<dbReference type="EMBL" id="OBEH01000002">
    <property type="protein sequence ID" value="SNY99671.1"/>
    <property type="molecule type" value="Genomic_DNA"/>
</dbReference>
<dbReference type="Proteomes" id="UP000219048">
    <property type="component" value="Unassembled WGS sequence"/>
</dbReference>
<name>A0A285MW29_9FLAO</name>
<dbReference type="RefSeq" id="WP_097045152.1">
    <property type="nucleotide sequence ID" value="NZ_OBEH01000002.1"/>
</dbReference>
<keyword evidence="1" id="KW-1133">Transmembrane helix</keyword>
<evidence type="ECO:0000256" key="1">
    <source>
        <dbReference type="SAM" id="Phobius"/>
    </source>
</evidence>
<proteinExistence type="predicted"/>
<dbReference type="AlphaFoldDB" id="A0A285MW29"/>
<sequence>MLDALRTYVEKGKVFQGLEIFERDGTIKFHFVETRIKQKELIISEHHQFGTLSQLQKVVQPSVPLCLVYNASGVITKIGKPSTTLKGKASVEQLFPGLNFENFYFQIAHLKESQVVSIVKNTVVEEYLAKLMDMKLNVVGVSLGISSLELVLEHINQDTIYTHTKKITLGNTDNHSFHITKFDAHNTSHTYNINGLNIDSSALLTFSGILNFLSPTSIDRTNFDHLTQSLLFKFKNNRIFSLSLRTSLIFVLFVLLVNFLVFSAYFNKTQAVQEKLAFDNETRKSLTLIQDRVSEKEKKVEAVLSSSNSRTSFYMDRIAGSIPQHILLTEMQYQPLKKPVQESKPIELDINSFLVMGTCTQSEEFSNWIQKLEGIEWIKAVETMDYDYKNSSSSIFKIKIYVEKP</sequence>
<feature type="transmembrane region" description="Helical" evidence="1">
    <location>
        <begin position="242"/>
        <end position="266"/>
    </location>
</feature>
<evidence type="ECO:0000313" key="2">
    <source>
        <dbReference type="EMBL" id="SNY99671.1"/>
    </source>
</evidence>
<evidence type="ECO:0000313" key="3">
    <source>
        <dbReference type="Proteomes" id="UP000219048"/>
    </source>
</evidence>
<keyword evidence="1" id="KW-0472">Membrane</keyword>
<accession>A0A285MW29</accession>
<keyword evidence="3" id="KW-1185">Reference proteome</keyword>
<evidence type="ECO:0008006" key="4">
    <source>
        <dbReference type="Google" id="ProtNLM"/>
    </source>
</evidence>
<keyword evidence="1" id="KW-0812">Transmembrane</keyword>
<organism evidence="2 3">
    <name type="scientific">Flagellimonas pacifica</name>
    <dbReference type="NCBI Taxonomy" id="1247520"/>
    <lineage>
        <taxon>Bacteria</taxon>
        <taxon>Pseudomonadati</taxon>
        <taxon>Bacteroidota</taxon>
        <taxon>Flavobacteriia</taxon>
        <taxon>Flavobacteriales</taxon>
        <taxon>Flavobacteriaceae</taxon>
        <taxon>Flagellimonas</taxon>
    </lineage>
</organism>
<gene>
    <name evidence="2" type="ORF">SAMN06265377_1482</name>
</gene>